<dbReference type="EMBL" id="JBHRTR010000054">
    <property type="protein sequence ID" value="MFC3231379.1"/>
    <property type="molecule type" value="Genomic_DNA"/>
</dbReference>
<proteinExistence type="predicted"/>
<protein>
    <recommendedName>
        <fullName evidence="2">DNA-3-methyladenine glycosylase II</fullName>
        <ecNumber evidence="2">3.2.2.21</ecNumber>
    </recommendedName>
</protein>
<keyword evidence="7" id="KW-1185">Reference proteome</keyword>
<organism evidence="6 7">
    <name type="scientific">Marinibaculum pumilum</name>
    <dbReference type="NCBI Taxonomy" id="1766165"/>
    <lineage>
        <taxon>Bacteria</taxon>
        <taxon>Pseudomonadati</taxon>
        <taxon>Pseudomonadota</taxon>
        <taxon>Alphaproteobacteria</taxon>
        <taxon>Rhodospirillales</taxon>
        <taxon>Rhodospirillaceae</taxon>
        <taxon>Marinibaculum</taxon>
    </lineage>
</organism>
<dbReference type="CDD" id="cd00056">
    <property type="entry name" value="ENDO3c"/>
    <property type="match status" value="1"/>
</dbReference>
<comment type="caution">
    <text evidence="6">The sequence shown here is derived from an EMBL/GenBank/DDBJ whole genome shotgun (WGS) entry which is preliminary data.</text>
</comment>
<dbReference type="SMART" id="SM00478">
    <property type="entry name" value="ENDO3c"/>
    <property type="match status" value="1"/>
</dbReference>
<dbReference type="PANTHER" id="PTHR43003">
    <property type="entry name" value="DNA-3-METHYLADENINE GLYCOSYLASE"/>
    <property type="match status" value="1"/>
</dbReference>
<evidence type="ECO:0000256" key="3">
    <source>
        <dbReference type="ARBA" id="ARBA00022763"/>
    </source>
</evidence>
<keyword evidence="4" id="KW-0234">DNA repair</keyword>
<dbReference type="Proteomes" id="UP001595528">
    <property type="component" value="Unassembled WGS sequence"/>
</dbReference>
<accession>A0ABV7LA45</accession>
<dbReference type="InterPro" id="IPR011257">
    <property type="entry name" value="DNA_glycosylase"/>
</dbReference>
<evidence type="ECO:0000256" key="1">
    <source>
        <dbReference type="ARBA" id="ARBA00000086"/>
    </source>
</evidence>
<dbReference type="Pfam" id="PF00730">
    <property type="entry name" value="HhH-GPD"/>
    <property type="match status" value="1"/>
</dbReference>
<feature type="domain" description="HhH-GPD" evidence="5">
    <location>
        <begin position="51"/>
        <end position="204"/>
    </location>
</feature>
<evidence type="ECO:0000313" key="6">
    <source>
        <dbReference type="EMBL" id="MFC3231379.1"/>
    </source>
</evidence>
<dbReference type="InterPro" id="IPR051912">
    <property type="entry name" value="Alkylbase_DNA_Glycosylase/TA"/>
</dbReference>
<evidence type="ECO:0000313" key="7">
    <source>
        <dbReference type="Proteomes" id="UP001595528"/>
    </source>
</evidence>
<dbReference type="PANTHER" id="PTHR43003:SF5">
    <property type="entry name" value="DNA-3-METHYLADENINE GLYCOSYLASE"/>
    <property type="match status" value="1"/>
</dbReference>
<sequence>MSPAATATATDPAVRALCAADPELARVAAGIIDLPARDRPAGFRGLASIMVQQQVSLASAAAIWGRLEARLGAVTADRLTAQSDEVLLGCGLSRPKLRYLRAAAEAVADGSLDLQALPGLPVAAAREAMTAVTGIGRWTADIYLLSALGHPDIWPAHDLALQVALQAAKGLPDRPAPKATDAIAEAWAPHRSTAARLLWAHYRVIKGRDAV</sequence>
<dbReference type="EC" id="3.2.2.21" evidence="2"/>
<evidence type="ECO:0000256" key="4">
    <source>
        <dbReference type="ARBA" id="ARBA00023204"/>
    </source>
</evidence>
<comment type="catalytic activity">
    <reaction evidence="1">
        <text>Hydrolysis of alkylated DNA, releasing 3-methyladenine, 3-methylguanine, 7-methylguanine and 7-methyladenine.</text>
        <dbReference type="EC" id="3.2.2.21"/>
    </reaction>
</comment>
<dbReference type="SUPFAM" id="SSF48150">
    <property type="entry name" value="DNA-glycosylase"/>
    <property type="match status" value="1"/>
</dbReference>
<dbReference type="Gene3D" id="1.10.1670.40">
    <property type="match status" value="1"/>
</dbReference>
<gene>
    <name evidence="6" type="ORF">ACFOGJ_29295</name>
</gene>
<keyword evidence="3" id="KW-0227">DNA damage</keyword>
<dbReference type="RefSeq" id="WP_379906851.1">
    <property type="nucleotide sequence ID" value="NZ_JBHRTR010000054.1"/>
</dbReference>
<evidence type="ECO:0000256" key="2">
    <source>
        <dbReference type="ARBA" id="ARBA00012000"/>
    </source>
</evidence>
<dbReference type="InterPro" id="IPR003265">
    <property type="entry name" value="HhH-GPD_domain"/>
</dbReference>
<dbReference type="Gene3D" id="1.10.340.30">
    <property type="entry name" value="Hypothetical protein, domain 2"/>
    <property type="match status" value="1"/>
</dbReference>
<reference evidence="7" key="1">
    <citation type="journal article" date="2019" name="Int. J. Syst. Evol. Microbiol.">
        <title>The Global Catalogue of Microorganisms (GCM) 10K type strain sequencing project: providing services to taxonomists for standard genome sequencing and annotation.</title>
        <authorList>
            <consortium name="The Broad Institute Genomics Platform"/>
            <consortium name="The Broad Institute Genome Sequencing Center for Infectious Disease"/>
            <person name="Wu L."/>
            <person name="Ma J."/>
        </authorList>
    </citation>
    <scope>NUCLEOTIDE SEQUENCE [LARGE SCALE GENOMIC DNA]</scope>
    <source>
        <strain evidence="7">KCTC 42964</strain>
    </source>
</reference>
<name>A0ABV7LA45_9PROT</name>
<evidence type="ECO:0000259" key="5">
    <source>
        <dbReference type="SMART" id="SM00478"/>
    </source>
</evidence>